<sequence>MKRNLLLLTVICNFCFAGYAQSGLGISEKENWLEYWTEFNPKKEDYRDPQKILTGYITENTTLYSRDTYLLQGVVYVTNNATLTIEQGTLLRGDSKTCGTLVITKGAKIIAEGSESFPIVFTTNNDEYSRKPGDWGGIIVMGDAPVSGFGGMGVVNFDLEPKYNRFGGENMQGNSGVLKHVRVEYAGRKSASKNQIAGITFAGVGSGTKIENIQVSFSDNDSFEFYGGNIKAQKLISYRAADDDFDFTQGVQADFTNSIAIRNPFSSNPGKPRCLEIKSYNEIEKFDPQRSKTNVKASNITLVNTEDNKQGLIKEAVFVSSEANLTLTNSVVFGFRDFLMLDKFTSLEDLEKYVKLKTLVVAHCTNTFSIMDGVLRTDVDYIASKNSITISDGLINDYFKNSNFSITPDFRYLKIDKNASNVVLNNK</sequence>
<accession>A0ABX0IRI2</accession>
<dbReference type="PANTHER" id="PTHR41339:SF1">
    <property type="entry name" value="SECRETED PROTEIN"/>
    <property type="match status" value="1"/>
</dbReference>
<proteinExistence type="predicted"/>
<evidence type="ECO:0000313" key="3">
    <source>
        <dbReference type="Proteomes" id="UP000817854"/>
    </source>
</evidence>
<keyword evidence="1" id="KW-0732">Signal</keyword>
<name>A0ABX0IRI2_9FLAO</name>
<dbReference type="EMBL" id="VEVQ02000007">
    <property type="protein sequence ID" value="NHN26459.1"/>
    <property type="molecule type" value="Genomic_DNA"/>
</dbReference>
<evidence type="ECO:0008006" key="4">
    <source>
        <dbReference type="Google" id="ProtNLM"/>
    </source>
</evidence>
<protein>
    <recommendedName>
        <fullName evidence="4">T9SS C-terminal target domain-containing protein</fullName>
    </recommendedName>
</protein>
<reference evidence="2" key="2">
    <citation type="submission" date="2020-02" db="EMBL/GenBank/DDBJ databases">
        <title>Flavobacterium profundi sp. nov., isolated from a deep-sea seamount.</title>
        <authorList>
            <person name="Zhang D.-C."/>
        </authorList>
    </citation>
    <scope>NUCLEOTIDE SEQUENCE</scope>
    <source>
        <strain evidence="2">EC11</strain>
    </source>
</reference>
<keyword evidence="3" id="KW-1185">Reference proteome</keyword>
<comment type="caution">
    <text evidence="2">The sequence shown here is derived from an EMBL/GenBank/DDBJ whole genome shotgun (WGS) entry which is preliminary data.</text>
</comment>
<organism evidence="2 3">
    <name type="scientific">Flavobacterium jejuense</name>
    <dbReference type="NCBI Taxonomy" id="1544455"/>
    <lineage>
        <taxon>Bacteria</taxon>
        <taxon>Pseudomonadati</taxon>
        <taxon>Bacteroidota</taxon>
        <taxon>Flavobacteriia</taxon>
        <taxon>Flavobacteriales</taxon>
        <taxon>Flavobacteriaceae</taxon>
        <taxon>Flavobacterium</taxon>
    </lineage>
</organism>
<dbReference type="RefSeq" id="WP_140962783.1">
    <property type="nucleotide sequence ID" value="NZ_VEVQ02000007.1"/>
</dbReference>
<dbReference type="Proteomes" id="UP000817854">
    <property type="component" value="Unassembled WGS sequence"/>
</dbReference>
<dbReference type="PANTHER" id="PTHR41339">
    <property type="entry name" value="LIPL48"/>
    <property type="match status" value="1"/>
</dbReference>
<feature type="chain" id="PRO_5046914743" description="T9SS C-terminal target domain-containing protein" evidence="1">
    <location>
        <begin position="23"/>
        <end position="427"/>
    </location>
</feature>
<feature type="signal peptide" evidence="1">
    <location>
        <begin position="1"/>
        <end position="22"/>
    </location>
</feature>
<reference evidence="2" key="1">
    <citation type="submission" date="2019-05" db="EMBL/GenBank/DDBJ databases">
        <authorList>
            <person name="Lianzixin W."/>
        </authorList>
    </citation>
    <scope>NUCLEOTIDE SEQUENCE</scope>
    <source>
        <strain evidence="2">EC11</strain>
    </source>
</reference>
<evidence type="ECO:0000256" key="1">
    <source>
        <dbReference type="SAM" id="SignalP"/>
    </source>
</evidence>
<gene>
    <name evidence="2" type="ORF">FIA58_012300</name>
</gene>
<evidence type="ECO:0000313" key="2">
    <source>
        <dbReference type="EMBL" id="NHN26459.1"/>
    </source>
</evidence>